<reference evidence="2 3" key="1">
    <citation type="submission" date="2021-06" db="EMBL/GenBank/DDBJ databases">
        <title>Caerostris extrusa draft genome.</title>
        <authorList>
            <person name="Kono N."/>
            <person name="Arakawa K."/>
        </authorList>
    </citation>
    <scope>NUCLEOTIDE SEQUENCE [LARGE SCALE GENOMIC DNA]</scope>
</reference>
<dbReference type="InterPro" id="IPR031941">
    <property type="entry name" value="DUF4773"/>
</dbReference>
<organism evidence="2 3">
    <name type="scientific">Caerostris extrusa</name>
    <name type="common">Bark spider</name>
    <name type="synonym">Caerostris bankana</name>
    <dbReference type="NCBI Taxonomy" id="172846"/>
    <lineage>
        <taxon>Eukaryota</taxon>
        <taxon>Metazoa</taxon>
        <taxon>Ecdysozoa</taxon>
        <taxon>Arthropoda</taxon>
        <taxon>Chelicerata</taxon>
        <taxon>Arachnida</taxon>
        <taxon>Araneae</taxon>
        <taxon>Araneomorphae</taxon>
        <taxon>Entelegynae</taxon>
        <taxon>Araneoidea</taxon>
        <taxon>Araneidae</taxon>
        <taxon>Caerostris</taxon>
    </lineage>
</organism>
<evidence type="ECO:0000313" key="2">
    <source>
        <dbReference type="EMBL" id="GIY02873.1"/>
    </source>
</evidence>
<name>A0AAV4PYX5_CAEEX</name>
<dbReference type="PANTHER" id="PTHR36299:SF2">
    <property type="entry name" value="DUF4773 DOMAIN-CONTAINING PROTEIN"/>
    <property type="match status" value="1"/>
</dbReference>
<feature type="domain" description="DUF4773" evidence="1">
    <location>
        <begin position="46"/>
        <end position="137"/>
    </location>
</feature>
<proteinExistence type="predicted"/>
<dbReference type="AlphaFoldDB" id="A0AAV4PYX5"/>
<comment type="caution">
    <text evidence="2">The sequence shown here is derived from an EMBL/GenBank/DDBJ whole genome shotgun (WGS) entry which is preliminary data.</text>
</comment>
<dbReference type="Pfam" id="PF15998">
    <property type="entry name" value="DUF4773"/>
    <property type="match status" value="1"/>
</dbReference>
<protein>
    <recommendedName>
        <fullName evidence="1">DUF4773 domain-containing protein</fullName>
    </recommendedName>
</protein>
<evidence type="ECO:0000313" key="3">
    <source>
        <dbReference type="Proteomes" id="UP001054945"/>
    </source>
</evidence>
<gene>
    <name evidence="2" type="ORF">CEXT_760971</name>
</gene>
<sequence length="138" mass="16119">MFIASQNVNDVENFLDDEDRFIDMDENFLNEDEQFFDDDDQLYFKRKERCVNLRYSGKTTSLTTTITLDDKTVFNKTISAHNPPPICLSIPGLSKALELCFDFYDLQIMKRKFNVCLRIEPRLIGKIDPFEVGCLTLE</sequence>
<dbReference type="EMBL" id="BPLR01005514">
    <property type="protein sequence ID" value="GIY02873.1"/>
    <property type="molecule type" value="Genomic_DNA"/>
</dbReference>
<keyword evidence="3" id="KW-1185">Reference proteome</keyword>
<evidence type="ECO:0000259" key="1">
    <source>
        <dbReference type="Pfam" id="PF15998"/>
    </source>
</evidence>
<dbReference type="Proteomes" id="UP001054945">
    <property type="component" value="Unassembled WGS sequence"/>
</dbReference>
<accession>A0AAV4PYX5</accession>
<dbReference type="PANTHER" id="PTHR36299">
    <property type="entry name" value="AGAP008005-PA"/>
    <property type="match status" value="1"/>
</dbReference>